<dbReference type="PANTHER" id="PTHR46420:SF1">
    <property type="entry name" value="BETA-1,4-GLUCURONYLTRANSFERASE 1"/>
    <property type="match status" value="1"/>
</dbReference>
<evidence type="ECO:0000256" key="20">
    <source>
        <dbReference type="ARBA" id="ARBA00047852"/>
    </source>
</evidence>
<dbReference type="AlphaFoldDB" id="A0A3R7M7S0"/>
<evidence type="ECO:0000256" key="18">
    <source>
        <dbReference type="ARBA" id="ARBA00032181"/>
    </source>
</evidence>
<evidence type="ECO:0000256" key="10">
    <source>
        <dbReference type="ARBA" id="ARBA00022968"/>
    </source>
</evidence>
<evidence type="ECO:0000256" key="11">
    <source>
        <dbReference type="ARBA" id="ARBA00022989"/>
    </source>
</evidence>
<keyword evidence="6" id="KW-0328">Glycosyltransferase</keyword>
<evidence type="ECO:0000256" key="9">
    <source>
        <dbReference type="ARBA" id="ARBA00022723"/>
    </source>
</evidence>
<evidence type="ECO:0000256" key="1">
    <source>
        <dbReference type="ARBA" id="ARBA00001936"/>
    </source>
</evidence>
<dbReference type="GO" id="GO:0046872">
    <property type="term" value="F:metal ion binding"/>
    <property type="evidence" value="ECO:0007669"/>
    <property type="project" value="UniProtKB-KW"/>
</dbReference>
<dbReference type="OrthoDB" id="6479716at2759"/>
<dbReference type="PANTHER" id="PTHR46420">
    <property type="entry name" value="BETA-1,4-GLUCURONYLTRANSFERASE 1"/>
    <property type="match status" value="1"/>
</dbReference>
<evidence type="ECO:0000256" key="4">
    <source>
        <dbReference type="ARBA" id="ARBA00008539"/>
    </source>
</evidence>
<evidence type="ECO:0000256" key="2">
    <source>
        <dbReference type="ARBA" id="ARBA00004323"/>
    </source>
</evidence>
<evidence type="ECO:0000256" key="22">
    <source>
        <dbReference type="SAM" id="Phobius"/>
    </source>
</evidence>
<keyword evidence="11 22" id="KW-1133">Transmembrane helix</keyword>
<evidence type="ECO:0000256" key="7">
    <source>
        <dbReference type="ARBA" id="ARBA00022679"/>
    </source>
</evidence>
<dbReference type="GO" id="GO:0000139">
    <property type="term" value="C:Golgi membrane"/>
    <property type="evidence" value="ECO:0007669"/>
    <property type="project" value="UniProtKB-SubCell"/>
</dbReference>
<name>A0A3R7M7S0_PENVA</name>
<keyword evidence="13 22" id="KW-0472">Membrane</keyword>
<evidence type="ECO:0000256" key="14">
    <source>
        <dbReference type="ARBA" id="ARBA00023180"/>
    </source>
</evidence>
<keyword evidence="12" id="KW-0333">Golgi apparatus</keyword>
<dbReference type="UniPathway" id="UPA00378"/>
<keyword evidence="14" id="KW-0325">Glycoprotein</keyword>
<dbReference type="GO" id="GO:0035269">
    <property type="term" value="P:protein O-linked glycosylation via mannose"/>
    <property type="evidence" value="ECO:0007669"/>
    <property type="project" value="TreeGrafter"/>
</dbReference>
<comment type="catalytic activity">
    <reaction evidence="20">
        <text>3-O-[beta-D-Xyl-(1-&gt;4)-Rib-ol-P-Rib-ol-P-3-beta-D-GalNAc-(1-&gt;3)-beta-D-GlcNAc-(1-&gt;4)-(O-6-P-alpha-D-Man)]-Thr-[protein] + UDP-alpha-D-glucuronate = 3-O-[beta-D-GlcA-(1-&gt;3)-beta-D-Xyl-(1-&gt;4)-Rib-ol-P-Rib-ol-P-3-beta-D-GalNAc-(1-&gt;3)-beta-D-GlcNAc-(1-&gt;4)-(O-6-P-alpha-D-Man)]-Thr-[protein] + UDP + H(+)</text>
        <dbReference type="Rhea" id="RHEA:46860"/>
        <dbReference type="Rhea" id="RHEA-COMP:15023"/>
        <dbReference type="Rhea" id="RHEA-COMP:17482"/>
        <dbReference type="ChEBI" id="CHEBI:15378"/>
        <dbReference type="ChEBI" id="CHEBI:58052"/>
        <dbReference type="ChEBI" id="CHEBI:58223"/>
        <dbReference type="ChEBI" id="CHEBI:142405"/>
        <dbReference type="ChEBI" id="CHEBI:177336"/>
    </reaction>
</comment>
<dbReference type="Proteomes" id="UP000283509">
    <property type="component" value="Unassembled WGS sequence"/>
</dbReference>
<feature type="compositionally biased region" description="Basic and acidic residues" evidence="21">
    <location>
        <begin position="431"/>
        <end position="447"/>
    </location>
</feature>
<dbReference type="STRING" id="6689.A0A3R7M7S0"/>
<feature type="transmembrane region" description="Helical" evidence="22">
    <location>
        <begin position="7"/>
        <end position="30"/>
    </location>
</feature>
<proteinExistence type="inferred from homology"/>
<keyword evidence="24" id="KW-1185">Reference proteome</keyword>
<feature type="region of interest" description="Disordered" evidence="21">
    <location>
        <begin position="431"/>
        <end position="457"/>
    </location>
</feature>
<sequence>MVMTKKFLVLNMAIVLANAAIGLFLNMAVFSGPVGVRERFVVLPEDEGPNEASILEYITDDPPANGTERRDAIGCQKAPDSRVVSFDSSRGFVDKSRLFKSHPFFIPGDRWENTTSSWKVCMSIQTSVELLFWLSRQVEMWTGPISVAVFTPDSDYTVALRMIKYLKTCNPEGMSRVSFHVAYPKNHPPRYVREGDVVREYNCDAPETVNKELVRELRSEELQRMIHNSRYPQNYLRNVAREGCPSDFAFTPDVDMIPIPRMADDLNAFLATSGEAQCSKCAFVIPTYEIHTAVTTNPKDKVELRQLIIRKKAQRFHVKSFAPNQANSNLAKWERAAITNKLQVLYNITTWRNYWEPIYVTKANVPPFDERFVGYGFTRNTQVYEMHVADYTWHMLSNVFLCHRGFQTVKTHNKGFRMELYVRYGKNAADYEPKKKSSNKTKTEKNTKNSMKIKPKK</sequence>
<evidence type="ECO:0000256" key="6">
    <source>
        <dbReference type="ARBA" id="ARBA00022676"/>
    </source>
</evidence>
<protein>
    <recommendedName>
        <fullName evidence="5">Beta-1,4-glucuronyltransferase 1</fullName>
    </recommendedName>
    <alternativeName>
        <fullName evidence="16">I-beta-1,3-N-acetylglucosaminyltransferase</fullName>
    </alternativeName>
    <alternativeName>
        <fullName evidence="19">N-acetyllactosaminide beta-1,3-N-acetylglucosaminyltransferase</fullName>
    </alternativeName>
    <alternativeName>
        <fullName evidence="17">Poly-N-acetyllactosamine extension enzyme</fullName>
    </alternativeName>
    <alternativeName>
        <fullName evidence="18">UDP-GlcNAc:betaGal beta-1,3-N-acetylglucosaminyltransferase 1</fullName>
    </alternativeName>
</protein>
<accession>A0A3R7M7S0</accession>
<evidence type="ECO:0000313" key="24">
    <source>
        <dbReference type="Proteomes" id="UP000283509"/>
    </source>
</evidence>
<keyword evidence="7" id="KW-0808">Transferase</keyword>
<comment type="similarity">
    <text evidence="4">Belongs to the glycosyltransferase 49 family.</text>
</comment>
<evidence type="ECO:0000256" key="12">
    <source>
        <dbReference type="ARBA" id="ARBA00023034"/>
    </source>
</evidence>
<reference evidence="23 24" key="2">
    <citation type="submission" date="2019-01" db="EMBL/GenBank/DDBJ databases">
        <title>The decoding of complex shrimp genome reveals the adaptation for benthos swimmer, frequently molting mechanism and breeding impact on genome.</title>
        <authorList>
            <person name="Sun Y."/>
            <person name="Gao Y."/>
            <person name="Yu Y."/>
        </authorList>
    </citation>
    <scope>NUCLEOTIDE SEQUENCE [LARGE SCALE GENOMIC DNA]</scope>
    <source>
        <tissue evidence="23">Muscle</tissue>
    </source>
</reference>
<keyword evidence="10" id="KW-0735">Signal-anchor</keyword>
<evidence type="ECO:0000256" key="5">
    <source>
        <dbReference type="ARBA" id="ARBA00017962"/>
    </source>
</evidence>
<keyword evidence="15" id="KW-0464">Manganese</keyword>
<keyword evidence="8 22" id="KW-0812">Transmembrane</keyword>
<dbReference type="EMBL" id="QCYY01002565">
    <property type="protein sequence ID" value="ROT69419.1"/>
    <property type="molecule type" value="Genomic_DNA"/>
</dbReference>
<comment type="subcellular location">
    <subcellularLocation>
        <location evidence="2">Golgi apparatus membrane</location>
        <topology evidence="2">Single-pass type II membrane protein</topology>
    </subcellularLocation>
</comment>
<evidence type="ECO:0000256" key="19">
    <source>
        <dbReference type="ARBA" id="ARBA00033291"/>
    </source>
</evidence>
<evidence type="ECO:0000256" key="17">
    <source>
        <dbReference type="ARBA" id="ARBA00032175"/>
    </source>
</evidence>
<comment type="pathway">
    <text evidence="3">Protein modification; protein glycosylation.</text>
</comment>
<evidence type="ECO:0000313" key="23">
    <source>
        <dbReference type="EMBL" id="ROT69419.1"/>
    </source>
</evidence>
<comment type="caution">
    <text evidence="23">The sequence shown here is derived from an EMBL/GenBank/DDBJ whole genome shotgun (WGS) entry which is preliminary data.</text>
</comment>
<gene>
    <name evidence="23" type="ORF">C7M84_012383</name>
</gene>
<reference evidence="23 24" key="1">
    <citation type="submission" date="2018-04" db="EMBL/GenBank/DDBJ databases">
        <authorList>
            <person name="Zhang X."/>
            <person name="Yuan J."/>
            <person name="Li F."/>
            <person name="Xiang J."/>
        </authorList>
    </citation>
    <scope>NUCLEOTIDE SEQUENCE [LARGE SCALE GENOMIC DNA]</scope>
    <source>
        <tissue evidence="23">Muscle</tissue>
    </source>
</reference>
<dbReference type="GO" id="GO:0015020">
    <property type="term" value="F:glucuronosyltransferase activity"/>
    <property type="evidence" value="ECO:0007669"/>
    <property type="project" value="InterPro"/>
</dbReference>
<evidence type="ECO:0000256" key="21">
    <source>
        <dbReference type="SAM" id="MobiDB-lite"/>
    </source>
</evidence>
<comment type="cofactor">
    <cofactor evidence="1">
        <name>Mn(2+)</name>
        <dbReference type="ChEBI" id="CHEBI:29035"/>
    </cofactor>
</comment>
<dbReference type="InterPro" id="IPR043189">
    <property type="entry name" value="B4GAT1"/>
</dbReference>
<evidence type="ECO:0000256" key="15">
    <source>
        <dbReference type="ARBA" id="ARBA00023211"/>
    </source>
</evidence>
<evidence type="ECO:0000256" key="8">
    <source>
        <dbReference type="ARBA" id="ARBA00022692"/>
    </source>
</evidence>
<dbReference type="Pfam" id="PF13896">
    <property type="entry name" value="Glyco_transf_49"/>
    <property type="match status" value="1"/>
</dbReference>
<evidence type="ECO:0000256" key="16">
    <source>
        <dbReference type="ARBA" id="ARBA00030723"/>
    </source>
</evidence>
<evidence type="ECO:0000256" key="13">
    <source>
        <dbReference type="ARBA" id="ARBA00023136"/>
    </source>
</evidence>
<organism evidence="23 24">
    <name type="scientific">Penaeus vannamei</name>
    <name type="common">Whiteleg shrimp</name>
    <name type="synonym">Litopenaeus vannamei</name>
    <dbReference type="NCBI Taxonomy" id="6689"/>
    <lineage>
        <taxon>Eukaryota</taxon>
        <taxon>Metazoa</taxon>
        <taxon>Ecdysozoa</taxon>
        <taxon>Arthropoda</taxon>
        <taxon>Crustacea</taxon>
        <taxon>Multicrustacea</taxon>
        <taxon>Malacostraca</taxon>
        <taxon>Eumalacostraca</taxon>
        <taxon>Eucarida</taxon>
        <taxon>Decapoda</taxon>
        <taxon>Dendrobranchiata</taxon>
        <taxon>Penaeoidea</taxon>
        <taxon>Penaeidae</taxon>
        <taxon>Penaeus</taxon>
    </lineage>
</organism>
<evidence type="ECO:0000256" key="3">
    <source>
        <dbReference type="ARBA" id="ARBA00004922"/>
    </source>
</evidence>
<keyword evidence="9" id="KW-0479">Metal-binding</keyword>